<dbReference type="Proteomes" id="UP001190452">
    <property type="component" value="Unassembled WGS sequence"/>
</dbReference>
<evidence type="ECO:0000313" key="2">
    <source>
        <dbReference type="Proteomes" id="UP001190452"/>
    </source>
</evidence>
<accession>A0ABM9L0R7</accession>
<proteinExistence type="predicted"/>
<evidence type="ECO:0000313" key="1">
    <source>
        <dbReference type="EMBL" id="CAJ0894095.1"/>
    </source>
</evidence>
<protein>
    <submittedName>
        <fullName evidence="1">Uncharacterized protein</fullName>
    </submittedName>
</protein>
<organism evidence="1 2">
    <name type="scientific">Ralstonia mannitolilytica</name>
    <dbReference type="NCBI Taxonomy" id="105219"/>
    <lineage>
        <taxon>Bacteria</taxon>
        <taxon>Pseudomonadati</taxon>
        <taxon>Pseudomonadota</taxon>
        <taxon>Betaproteobacteria</taxon>
        <taxon>Burkholderiales</taxon>
        <taxon>Burkholderiaceae</taxon>
        <taxon>Ralstonia</taxon>
    </lineage>
</organism>
<reference evidence="1 2" key="1">
    <citation type="submission" date="2023-07" db="EMBL/GenBank/DDBJ databases">
        <authorList>
            <person name="Peeters C."/>
        </authorList>
    </citation>
    <scope>NUCLEOTIDE SEQUENCE [LARGE SCALE GENOMIC DNA]</scope>
    <source>
        <strain evidence="1 2">R-77569</strain>
    </source>
</reference>
<sequence length="61" mass="6701">MDANQAYDEICRLAREHALVWQAGGGVVTIVHPDTQKEAGVYGQIQWVHGLGPHPRNQNPA</sequence>
<gene>
    <name evidence="1" type="ORF">R77569_04369</name>
</gene>
<dbReference type="RefSeq" id="WP_316897149.1">
    <property type="nucleotide sequence ID" value="NZ_CAUDKV010000024.1"/>
</dbReference>
<comment type="caution">
    <text evidence="1">The sequence shown here is derived from an EMBL/GenBank/DDBJ whole genome shotgun (WGS) entry which is preliminary data.</text>
</comment>
<name>A0ABM9L0R7_9RALS</name>
<keyword evidence="2" id="KW-1185">Reference proteome</keyword>
<dbReference type="EMBL" id="CAUDKV010000024">
    <property type="protein sequence ID" value="CAJ0894095.1"/>
    <property type="molecule type" value="Genomic_DNA"/>
</dbReference>